<reference evidence="8 9" key="1">
    <citation type="submission" date="2022-12" db="EMBL/GenBank/DDBJ databases">
        <title>Metagenome assembled genome from gulf of manar.</title>
        <authorList>
            <person name="Kohli P."/>
            <person name="Pk S."/>
            <person name="Venkata Ramana C."/>
            <person name="Sasikala C."/>
        </authorList>
    </citation>
    <scope>NUCLEOTIDE SEQUENCE [LARGE SCALE GENOMIC DNA]</scope>
    <source>
        <strain evidence="8">JB008</strain>
    </source>
</reference>
<dbReference type="InterPro" id="IPR042121">
    <property type="entry name" value="MutL_C_regsub"/>
</dbReference>
<dbReference type="GO" id="GO:0006298">
    <property type="term" value="P:mismatch repair"/>
    <property type="evidence" value="ECO:0007669"/>
    <property type="project" value="UniProtKB-UniRule"/>
</dbReference>
<keyword evidence="8" id="KW-0378">Hydrolase</keyword>
<dbReference type="Proteomes" id="UP001221217">
    <property type="component" value="Unassembled WGS sequence"/>
</dbReference>
<dbReference type="InterPro" id="IPR036890">
    <property type="entry name" value="HATPase_C_sf"/>
</dbReference>
<dbReference type="FunFam" id="3.30.565.10:FF:000003">
    <property type="entry name" value="DNA mismatch repair endonuclease MutL"/>
    <property type="match status" value="1"/>
</dbReference>
<dbReference type="SUPFAM" id="SSF55874">
    <property type="entry name" value="ATPase domain of HSP90 chaperone/DNA topoisomerase II/histidine kinase"/>
    <property type="match status" value="1"/>
</dbReference>
<dbReference type="PANTHER" id="PTHR10073:SF12">
    <property type="entry name" value="DNA MISMATCH REPAIR PROTEIN MLH1"/>
    <property type="match status" value="1"/>
</dbReference>
<dbReference type="GO" id="GO:0032300">
    <property type="term" value="C:mismatch repair complex"/>
    <property type="evidence" value="ECO:0007669"/>
    <property type="project" value="InterPro"/>
</dbReference>
<dbReference type="InterPro" id="IPR037198">
    <property type="entry name" value="MutL_C_sf"/>
</dbReference>
<dbReference type="NCBIfam" id="TIGR00585">
    <property type="entry name" value="mutl"/>
    <property type="match status" value="1"/>
</dbReference>
<keyword evidence="4 5" id="KW-0234">DNA repair</keyword>
<keyword evidence="3 5" id="KW-0227">DNA damage</keyword>
<dbReference type="GO" id="GO:0140664">
    <property type="term" value="F:ATP-dependent DNA damage sensor activity"/>
    <property type="evidence" value="ECO:0007669"/>
    <property type="project" value="InterPro"/>
</dbReference>
<dbReference type="GO" id="GO:0016887">
    <property type="term" value="F:ATP hydrolysis activity"/>
    <property type="evidence" value="ECO:0007669"/>
    <property type="project" value="InterPro"/>
</dbReference>
<evidence type="ECO:0000256" key="4">
    <source>
        <dbReference type="ARBA" id="ARBA00023204"/>
    </source>
</evidence>
<dbReference type="InterPro" id="IPR038973">
    <property type="entry name" value="MutL/Mlh/Pms-like"/>
</dbReference>
<sequence>MNKTTTRRINILRDSVARRIAAGEVIDRPQAVVRELLDNSIDAGATDISLYIQSGGIEEIRVVDNGSGMDEEDLKKCFLPHATSKITDFEDIYSTNTLGFRGEALSSIASCSRLSIISAVSADEPGNKLEISDGSLRNLSRSRGAPGTVISVRDLFYSMPGRRNFLKSSSAEAAQCRTMFIEKALPQTDINFRYFNNGKLKLFMPAADIRQRVLSAWGSLFRPEFLQSFNLENDGIKVSAALGTPTLYRKDRKYIHVFINNRRISDYSLVQAVDYAYSSYLPGGCHPVCFLFLEIPPEHVDFNIHPAKREVKFRNLPGIHHIVTEAVGGFLRDRNSFKAELPAFDRKTPELRQQKLDLPETGRPPIINNRVHRISLNSVKRPTSGASESAASERESIFRIESIDKIGKALVDTGSAEQQHTHSTTHSTPLVYLGQIFNLFLIFEHGENLMLIDQHAAHERIIYNNLSRKNPERQELLVPMSLNLERDEEISLERNLDDYTALGFELQKISDGEWLINSLPSLCSGMEDEILSFFKNAVNDAEELKRELYAMISCRTAIKDGDSIDNISAIEIAQAVLEMDNQRCPHGRPLIQLISRDQLFKMFGRTF</sequence>
<gene>
    <name evidence="5 8" type="primary">mutL</name>
    <name evidence="8" type="ORF">PQJ61_01965</name>
</gene>
<dbReference type="CDD" id="cd16926">
    <property type="entry name" value="HATPase_MutL-MLH-PMS-like"/>
    <property type="match status" value="1"/>
</dbReference>
<evidence type="ECO:0000256" key="3">
    <source>
        <dbReference type="ARBA" id="ARBA00022763"/>
    </source>
</evidence>
<dbReference type="Pfam" id="PF01119">
    <property type="entry name" value="DNA_mis_repair"/>
    <property type="match status" value="1"/>
</dbReference>
<dbReference type="Gene3D" id="3.30.565.10">
    <property type="entry name" value="Histidine kinase-like ATPase, C-terminal domain"/>
    <property type="match status" value="1"/>
</dbReference>
<dbReference type="Pfam" id="PF13589">
    <property type="entry name" value="HATPase_c_3"/>
    <property type="match status" value="1"/>
</dbReference>
<keyword evidence="8" id="KW-0255">Endonuclease</keyword>
<dbReference type="InterPro" id="IPR042120">
    <property type="entry name" value="MutL_C_dimsub"/>
</dbReference>
<feature type="domain" description="DNA mismatch repair protein S5" evidence="7">
    <location>
        <begin position="213"/>
        <end position="332"/>
    </location>
</feature>
<dbReference type="Gene3D" id="3.30.230.10">
    <property type="match status" value="1"/>
</dbReference>
<dbReference type="InterPro" id="IPR020667">
    <property type="entry name" value="DNA_mismatch_repair_MutL"/>
</dbReference>
<dbReference type="Pfam" id="PF08676">
    <property type="entry name" value="MutL_C"/>
    <property type="match status" value="1"/>
</dbReference>
<dbReference type="PROSITE" id="PS00058">
    <property type="entry name" value="DNA_MISMATCH_REPAIR_1"/>
    <property type="match status" value="1"/>
</dbReference>
<dbReference type="Gene3D" id="3.30.1370.100">
    <property type="entry name" value="MutL, C-terminal domain, regulatory subdomain"/>
    <property type="match status" value="1"/>
</dbReference>
<dbReference type="SMART" id="SM01340">
    <property type="entry name" value="DNA_mis_repair"/>
    <property type="match status" value="1"/>
</dbReference>
<dbReference type="GO" id="GO:0030983">
    <property type="term" value="F:mismatched DNA binding"/>
    <property type="evidence" value="ECO:0007669"/>
    <property type="project" value="InterPro"/>
</dbReference>
<dbReference type="HAMAP" id="MF_00149">
    <property type="entry name" value="DNA_mis_repair"/>
    <property type="match status" value="1"/>
</dbReference>
<feature type="domain" description="MutL C-terminal dimerisation" evidence="6">
    <location>
        <begin position="432"/>
        <end position="564"/>
    </location>
</feature>
<evidence type="ECO:0000313" key="8">
    <source>
        <dbReference type="EMBL" id="MDC7225512.1"/>
    </source>
</evidence>
<dbReference type="SMART" id="SM00853">
    <property type="entry name" value="MutL_C"/>
    <property type="match status" value="1"/>
</dbReference>
<proteinExistence type="inferred from homology"/>
<dbReference type="AlphaFoldDB" id="A0AAJ1MIH7"/>
<dbReference type="GO" id="GO:0004519">
    <property type="term" value="F:endonuclease activity"/>
    <property type="evidence" value="ECO:0007669"/>
    <property type="project" value="UniProtKB-KW"/>
</dbReference>
<accession>A0AAJ1MIH7</accession>
<dbReference type="EMBL" id="JAQQAL010000007">
    <property type="protein sequence ID" value="MDC7225512.1"/>
    <property type="molecule type" value="Genomic_DNA"/>
</dbReference>
<comment type="caution">
    <text evidence="8">The sequence shown here is derived from an EMBL/GenBank/DDBJ whole genome shotgun (WGS) entry which is preliminary data.</text>
</comment>
<comment type="similarity">
    <text evidence="1 5">Belongs to the DNA mismatch repair MutL/HexB family.</text>
</comment>
<evidence type="ECO:0000313" key="9">
    <source>
        <dbReference type="Proteomes" id="UP001221217"/>
    </source>
</evidence>
<comment type="function">
    <text evidence="5">This protein is involved in the repair of mismatches in DNA. It is required for dam-dependent methyl-directed DNA mismatch repair. May act as a 'molecular matchmaker', a protein that promotes the formation of a stable complex between two or more DNA-binding proteins in an ATP-dependent manner without itself being part of a final effector complex.</text>
</comment>
<dbReference type="InterPro" id="IPR013507">
    <property type="entry name" value="DNA_mismatch_S5_2-like"/>
</dbReference>
<dbReference type="SUPFAM" id="SSF54211">
    <property type="entry name" value="Ribosomal protein S5 domain 2-like"/>
    <property type="match status" value="1"/>
</dbReference>
<dbReference type="InterPro" id="IPR014721">
    <property type="entry name" value="Ribsml_uS5_D2-typ_fold_subgr"/>
</dbReference>
<evidence type="ECO:0000256" key="2">
    <source>
        <dbReference type="ARBA" id="ARBA00021975"/>
    </source>
</evidence>
<evidence type="ECO:0000256" key="1">
    <source>
        <dbReference type="ARBA" id="ARBA00006082"/>
    </source>
</evidence>
<dbReference type="Gene3D" id="3.30.1540.20">
    <property type="entry name" value="MutL, C-terminal domain, dimerisation subdomain"/>
    <property type="match status" value="1"/>
</dbReference>
<dbReference type="InterPro" id="IPR020568">
    <property type="entry name" value="Ribosomal_Su5_D2-typ_SF"/>
</dbReference>
<dbReference type="InterPro" id="IPR014790">
    <property type="entry name" value="MutL_C"/>
</dbReference>
<dbReference type="PANTHER" id="PTHR10073">
    <property type="entry name" value="DNA MISMATCH REPAIR PROTEIN MLH, PMS, MUTL"/>
    <property type="match status" value="1"/>
</dbReference>
<name>A0AAJ1MIH7_9SPIO</name>
<organism evidence="8 9">
    <name type="scientific">Candidatus Thalassospirochaeta sargassi</name>
    <dbReference type="NCBI Taxonomy" id="3119039"/>
    <lineage>
        <taxon>Bacteria</taxon>
        <taxon>Pseudomonadati</taxon>
        <taxon>Spirochaetota</taxon>
        <taxon>Spirochaetia</taxon>
        <taxon>Spirochaetales</taxon>
        <taxon>Spirochaetaceae</taxon>
        <taxon>Candidatus Thalassospirochaeta</taxon>
    </lineage>
</organism>
<evidence type="ECO:0000259" key="7">
    <source>
        <dbReference type="SMART" id="SM01340"/>
    </source>
</evidence>
<dbReference type="InterPro" id="IPR002099">
    <property type="entry name" value="MutL/Mlh/PMS"/>
</dbReference>
<dbReference type="GO" id="GO:0005524">
    <property type="term" value="F:ATP binding"/>
    <property type="evidence" value="ECO:0007669"/>
    <property type="project" value="InterPro"/>
</dbReference>
<dbReference type="CDD" id="cd00782">
    <property type="entry name" value="MutL_Trans"/>
    <property type="match status" value="1"/>
</dbReference>
<keyword evidence="8" id="KW-0540">Nuclease</keyword>
<dbReference type="InterPro" id="IPR014762">
    <property type="entry name" value="DNA_mismatch_repair_CS"/>
</dbReference>
<protein>
    <recommendedName>
        <fullName evidence="2 5">DNA mismatch repair protein MutL</fullName>
    </recommendedName>
</protein>
<dbReference type="SUPFAM" id="SSF118116">
    <property type="entry name" value="DNA mismatch repair protein MutL"/>
    <property type="match status" value="1"/>
</dbReference>
<evidence type="ECO:0000259" key="6">
    <source>
        <dbReference type="SMART" id="SM00853"/>
    </source>
</evidence>
<evidence type="ECO:0000256" key="5">
    <source>
        <dbReference type="HAMAP-Rule" id="MF_00149"/>
    </source>
</evidence>